<protein>
    <submittedName>
        <fullName evidence="2">Uncharacterized protein</fullName>
    </submittedName>
</protein>
<dbReference type="KEGG" id="lenr:94173817"/>
<dbReference type="RefSeq" id="XP_067695548.1">
    <property type="nucleotide sequence ID" value="XM_067838307.1"/>
</dbReference>
<proteinExistence type="predicted"/>
<accession>A0A836KS15</accession>
<comment type="caution">
    <text evidence="2">The sequence shown here is derived from an EMBL/GenBank/DDBJ whole genome shotgun (WGS) entry which is preliminary data.</text>
</comment>
<sequence>MRDARCTHTHTHTHTQRERETHIQREANRLLLALSPFSLSFFEAVAFDSARTAQAMRCATRMSRCQSSGEARAPRSVWRGTSILRAVGAIHGVQVGRFHFTTGASAGLQCTLSTAGFVFEGGQSLQNEAQRLPTEPGELSVPAASSPSRTTTEGNVHILHILGPTVFVHTIAEVLCDDVLVDVAGRYHVEPYAFWRSRKHECPTLRLTYDRLRSTEDSIRILRAPDLTVASQQLLDRAIFMVE</sequence>
<keyword evidence="3" id="KW-1185">Reference proteome</keyword>
<dbReference type="EMBL" id="JAFHKP010000007">
    <property type="protein sequence ID" value="KAG5485284.1"/>
    <property type="molecule type" value="Genomic_DNA"/>
</dbReference>
<dbReference type="AlphaFoldDB" id="A0A836KS15"/>
<name>A0A836KS15_LEIEN</name>
<gene>
    <name evidence="2" type="ORF">CUR178_06647</name>
</gene>
<feature type="region of interest" description="Disordered" evidence="1">
    <location>
        <begin position="129"/>
        <end position="150"/>
    </location>
</feature>
<evidence type="ECO:0000313" key="2">
    <source>
        <dbReference type="EMBL" id="KAG5485284.1"/>
    </source>
</evidence>
<organism evidence="2 3">
    <name type="scientific">Leishmania enriettii</name>
    <dbReference type="NCBI Taxonomy" id="5663"/>
    <lineage>
        <taxon>Eukaryota</taxon>
        <taxon>Discoba</taxon>
        <taxon>Euglenozoa</taxon>
        <taxon>Kinetoplastea</taxon>
        <taxon>Metakinetoplastina</taxon>
        <taxon>Trypanosomatida</taxon>
        <taxon>Trypanosomatidae</taxon>
        <taxon>Leishmaniinae</taxon>
        <taxon>Leishmania</taxon>
    </lineage>
</organism>
<dbReference type="GeneID" id="94173817"/>
<evidence type="ECO:0000313" key="3">
    <source>
        <dbReference type="Proteomes" id="UP000674179"/>
    </source>
</evidence>
<dbReference type="Proteomes" id="UP000674179">
    <property type="component" value="Chromosome 7"/>
</dbReference>
<feature type="region of interest" description="Disordered" evidence="1">
    <location>
        <begin position="1"/>
        <end position="20"/>
    </location>
</feature>
<reference evidence="2 3" key="1">
    <citation type="submission" date="2021-02" db="EMBL/GenBank/DDBJ databases">
        <title>Leishmania (Mundinia) enrietti genome sequencing and assembly.</title>
        <authorList>
            <person name="Almutairi H."/>
            <person name="Gatherer D."/>
        </authorList>
    </citation>
    <scope>NUCLEOTIDE SEQUENCE [LARGE SCALE GENOMIC DNA]</scope>
    <source>
        <strain evidence="2">CUR178</strain>
    </source>
</reference>
<evidence type="ECO:0000256" key="1">
    <source>
        <dbReference type="SAM" id="MobiDB-lite"/>
    </source>
</evidence>
<dbReference type="OrthoDB" id="266105at2759"/>